<dbReference type="Gene3D" id="3.40.50.300">
    <property type="entry name" value="P-loop containing nucleotide triphosphate hydrolases"/>
    <property type="match status" value="1"/>
</dbReference>
<dbReference type="Pfam" id="PF00176">
    <property type="entry name" value="SNF2-rel_dom"/>
    <property type="match status" value="1"/>
</dbReference>
<dbReference type="GO" id="GO:0005524">
    <property type="term" value="F:ATP binding"/>
    <property type="evidence" value="ECO:0007669"/>
    <property type="project" value="UniProtKB-KW"/>
</dbReference>
<name>C5D2Z5_GEOSW</name>
<dbReference type="Pfam" id="PF00271">
    <property type="entry name" value="Helicase_C"/>
    <property type="match status" value="1"/>
</dbReference>
<dbReference type="CDD" id="cd18793">
    <property type="entry name" value="SF2_C_SNF"/>
    <property type="match status" value="1"/>
</dbReference>
<dbReference type="InterPro" id="IPR049730">
    <property type="entry name" value="SNF2/RAD54-like_C"/>
</dbReference>
<dbReference type="KEGG" id="gwc:GWCH70_2069"/>
<keyword evidence="1" id="KW-0547">Nucleotide-binding</keyword>
<dbReference type="PANTHER" id="PTHR45766:SF6">
    <property type="entry name" value="SWI_SNF-RELATED MATRIX-ASSOCIATED ACTIN-DEPENDENT REGULATOR OF CHROMATIN SUBFAMILY A-LIKE PROTEIN 1"/>
    <property type="match status" value="1"/>
</dbReference>
<keyword evidence="5" id="KW-0175">Coiled coil</keyword>
<feature type="domain" description="Helicase ATP-binding" evidence="6">
    <location>
        <begin position="48"/>
        <end position="214"/>
    </location>
</feature>
<dbReference type="GO" id="GO:0004386">
    <property type="term" value="F:helicase activity"/>
    <property type="evidence" value="ECO:0007669"/>
    <property type="project" value="UniProtKB-KW"/>
</dbReference>
<dbReference type="CDD" id="cd18011">
    <property type="entry name" value="DEXDc_RapA"/>
    <property type="match status" value="1"/>
</dbReference>
<dbReference type="InterPro" id="IPR027417">
    <property type="entry name" value="P-loop_NTPase"/>
</dbReference>
<dbReference type="InterPro" id="IPR000330">
    <property type="entry name" value="SNF2_N"/>
</dbReference>
<dbReference type="Gene3D" id="3.40.50.10810">
    <property type="entry name" value="Tandem AAA-ATPase domain"/>
    <property type="match status" value="1"/>
</dbReference>
<proteinExistence type="predicted"/>
<dbReference type="EMBL" id="CP001638">
    <property type="protein sequence ID" value="ACS24787.1"/>
    <property type="molecule type" value="Genomic_DNA"/>
</dbReference>
<dbReference type="OrthoDB" id="9815272at2"/>
<dbReference type="STRING" id="471223.GWCH70_2069"/>
<dbReference type="HOGENOM" id="CLU_006041_0_0_9"/>
<evidence type="ECO:0000256" key="1">
    <source>
        <dbReference type="ARBA" id="ARBA00022741"/>
    </source>
</evidence>
<accession>C5D2Z5</accession>
<keyword evidence="2" id="KW-0378">Hydrolase</keyword>
<sequence>MSTPYHSKYYAYEITRRSVVDGVEKLSRSLFDATVDLNPHQIEAALFALRSPLSKGVLLADEVGLGKTIEAGLILCQFWAERKRKLLIICPASLRKQWSMELQEKFNLPSLILETKTYREAIRQGHSNPFLQNSIIITSYQFANKMRNEIRLVPWDLVVIDEAHKLRNVYRSSNKMGQGIKWALENRKKILLTATPLQNSLLELYGLSLLIDEHLFGDITAFRAQYMNSKGDLRALKERLKGFCHRTLRRQVLEYIQYTERRPITFPFHPSDDEQALYQAISEFLMREDTYAIPQRQRTLTTLIIRKLLASSSQALAGTLTTMKERLEKLRDGLLQQEEADWIENIIEEDEMGSDLSDEGIELETEGHDREEVAATAEQINVNKEKLEAEIKELERYILWARSIQIDSKSRALLKALKLGFEKMQEMQANRKALIFTESRRTQEYLKNFLEANGYAGKIVLFNGTNTDAESKMIYERWLDRHGKSGDGTISGSRTADMRAALVEHFREKAEIMIATESAAEGVNLQFCSLVVNYDLPWNPQRIEQRIGRCHRYGQKHDVVVINFLNQRNEADQRVYELLEQKFNLFTGVLGASDEVLGAIESGVDFEKRILAIYQQCRTPEEIKQGFQALQEELEQSIASRMAETHRALLENFDEDVHTRLKINLDDAQYQLDRFSKMFWGLTRFVLRDKAVFNEQELSFSLNDSPVHSVETGDYQLNTKGRKELEKATLYRLSHPLGEYVIEAGKALPTPPAELVFDITNHPVKISVVEALKGKSGYLILNKLTIESYETEEYLLFNAFTDDGEPIDQEVCEKLFNCQAKVYPLKDWPKSVEKRLISEAERHVAATIAKSLEKNNRHFQEERERLEKWADDLILSAERDLADTKAKIKELKRQERHATTLVEQHEIQLKIRELEKKQRRQRQQIFDVEDEIIEKRDQLIDELEKRMKQKTEQETLFMIRWKVV</sequence>
<dbReference type="PROSITE" id="PS51192">
    <property type="entry name" value="HELICASE_ATP_BIND_1"/>
    <property type="match status" value="1"/>
</dbReference>
<keyword evidence="3" id="KW-0347">Helicase</keyword>
<dbReference type="InterPro" id="IPR038718">
    <property type="entry name" value="SNF2-like_sf"/>
</dbReference>
<evidence type="ECO:0000313" key="8">
    <source>
        <dbReference type="EMBL" id="ACS24787.1"/>
    </source>
</evidence>
<dbReference type="PROSITE" id="PS51194">
    <property type="entry name" value="HELICASE_CTER"/>
    <property type="match status" value="1"/>
</dbReference>
<evidence type="ECO:0000256" key="4">
    <source>
        <dbReference type="ARBA" id="ARBA00022840"/>
    </source>
</evidence>
<organism evidence="8">
    <name type="scientific">Geobacillus sp. (strain WCH70)</name>
    <dbReference type="NCBI Taxonomy" id="471223"/>
    <lineage>
        <taxon>Bacteria</taxon>
        <taxon>Bacillati</taxon>
        <taxon>Bacillota</taxon>
        <taxon>Bacilli</taxon>
        <taxon>Bacillales</taxon>
        <taxon>Anoxybacillaceae</taxon>
        <taxon>Geobacillus</taxon>
    </lineage>
</organism>
<evidence type="ECO:0000256" key="5">
    <source>
        <dbReference type="SAM" id="Coils"/>
    </source>
</evidence>
<dbReference type="SMART" id="SM00487">
    <property type="entry name" value="DEXDc"/>
    <property type="match status" value="1"/>
</dbReference>
<gene>
    <name evidence="8" type="ordered locus">GWCH70_2069</name>
</gene>
<protein>
    <submittedName>
        <fullName evidence="8">SNF2-related protein</fullName>
    </submittedName>
</protein>
<dbReference type="InterPro" id="IPR014001">
    <property type="entry name" value="Helicase_ATP-bd"/>
</dbReference>
<evidence type="ECO:0000256" key="2">
    <source>
        <dbReference type="ARBA" id="ARBA00022801"/>
    </source>
</evidence>
<reference evidence="8" key="1">
    <citation type="submission" date="2009-06" db="EMBL/GenBank/DDBJ databases">
        <title>Complete sequence of chromosome of Geopacillus sp. WCH70.</title>
        <authorList>
            <consortium name="US DOE Joint Genome Institute"/>
            <person name="Lucas S."/>
            <person name="Copeland A."/>
            <person name="Lapidus A."/>
            <person name="Glavina del Rio T."/>
            <person name="Dalin E."/>
            <person name="Tice H."/>
            <person name="Bruce D."/>
            <person name="Goodwin L."/>
            <person name="Pitluck S."/>
            <person name="Chertkov O."/>
            <person name="Brettin T."/>
            <person name="Detter J.C."/>
            <person name="Han C."/>
            <person name="Larimer F."/>
            <person name="Land M."/>
            <person name="Hauser L."/>
            <person name="Kyrpides N."/>
            <person name="Mikhailova N."/>
            <person name="Brumm P."/>
            <person name="Mead D.A."/>
            <person name="Richardson P."/>
        </authorList>
    </citation>
    <scope>NUCLEOTIDE SEQUENCE [LARGE SCALE GENOMIC DNA]</scope>
    <source>
        <strain evidence="8">WCH70</strain>
    </source>
</reference>
<feature type="coiled-coil region" evidence="5">
    <location>
        <begin position="370"/>
        <end position="397"/>
    </location>
</feature>
<evidence type="ECO:0000259" key="7">
    <source>
        <dbReference type="PROSITE" id="PS51194"/>
    </source>
</evidence>
<dbReference type="eggNOG" id="COG0553">
    <property type="taxonomic scope" value="Bacteria"/>
</dbReference>
<dbReference type="InterPro" id="IPR001650">
    <property type="entry name" value="Helicase_C-like"/>
</dbReference>
<dbReference type="InterPro" id="IPR057342">
    <property type="entry name" value="DEXDc_RapA"/>
</dbReference>
<evidence type="ECO:0000256" key="3">
    <source>
        <dbReference type="ARBA" id="ARBA00022806"/>
    </source>
</evidence>
<dbReference type="SMART" id="SM00490">
    <property type="entry name" value="HELICc"/>
    <property type="match status" value="1"/>
</dbReference>
<evidence type="ECO:0000259" key="6">
    <source>
        <dbReference type="PROSITE" id="PS51192"/>
    </source>
</evidence>
<feature type="domain" description="Helicase C-terminal" evidence="7">
    <location>
        <begin position="416"/>
        <end position="597"/>
    </location>
</feature>
<dbReference type="GO" id="GO:0016787">
    <property type="term" value="F:hydrolase activity"/>
    <property type="evidence" value="ECO:0007669"/>
    <property type="project" value="UniProtKB-KW"/>
</dbReference>
<dbReference type="PANTHER" id="PTHR45766">
    <property type="entry name" value="DNA ANNEALING HELICASE AND ENDONUCLEASE ZRANB3 FAMILY MEMBER"/>
    <property type="match status" value="1"/>
</dbReference>
<keyword evidence="4" id="KW-0067">ATP-binding</keyword>
<feature type="coiled-coil region" evidence="5">
    <location>
        <begin position="849"/>
        <end position="953"/>
    </location>
</feature>
<dbReference type="AlphaFoldDB" id="C5D2Z5"/>
<dbReference type="SUPFAM" id="SSF52540">
    <property type="entry name" value="P-loop containing nucleoside triphosphate hydrolases"/>
    <property type="match status" value="2"/>
</dbReference>